<organism evidence="1 2">
    <name type="scientific">Habropoda laboriosa</name>
    <dbReference type="NCBI Taxonomy" id="597456"/>
    <lineage>
        <taxon>Eukaryota</taxon>
        <taxon>Metazoa</taxon>
        <taxon>Ecdysozoa</taxon>
        <taxon>Arthropoda</taxon>
        <taxon>Hexapoda</taxon>
        <taxon>Insecta</taxon>
        <taxon>Pterygota</taxon>
        <taxon>Neoptera</taxon>
        <taxon>Endopterygota</taxon>
        <taxon>Hymenoptera</taxon>
        <taxon>Apocrita</taxon>
        <taxon>Aculeata</taxon>
        <taxon>Apoidea</taxon>
        <taxon>Anthophila</taxon>
        <taxon>Apidae</taxon>
        <taxon>Habropoda</taxon>
    </lineage>
</organism>
<gene>
    <name evidence="1" type="ORF">WH47_09791</name>
</gene>
<dbReference type="AlphaFoldDB" id="A0A0L7QIT1"/>
<evidence type="ECO:0000313" key="1">
    <source>
        <dbReference type="EMBL" id="KOC58552.1"/>
    </source>
</evidence>
<name>A0A0L7QIT1_9HYME</name>
<reference evidence="1 2" key="1">
    <citation type="submission" date="2015-07" db="EMBL/GenBank/DDBJ databases">
        <title>The genome of Habropoda laboriosa.</title>
        <authorList>
            <person name="Pan H."/>
            <person name="Kapheim K."/>
        </authorList>
    </citation>
    <scope>NUCLEOTIDE SEQUENCE [LARGE SCALE GENOMIC DNA]</scope>
    <source>
        <strain evidence="1">0110345459</strain>
    </source>
</reference>
<evidence type="ECO:0000313" key="2">
    <source>
        <dbReference type="Proteomes" id="UP000053825"/>
    </source>
</evidence>
<keyword evidence="2" id="KW-1185">Reference proteome</keyword>
<sequence>MSKENIVFAEGETDVTLPVTTVTKTNVVVLQGETPIVLDRKKEEDSFKGVAVGDSVKVLKQDGQYTMQVIPVAKAPKGNANGRPAGDAKRAHVIGKFMTTIVRKNNFIYTDSKTKVSEQAEIFRYDLGPKFFVLPEKSIAIAISGVITSEIILGFILNLGRQLIDDFHIHEDRDRLTDLIKKITDESGIAEKEVSGLGPVNFFLKDFTLRINRNVGAYSTPEEAKKTKEKIWTPSIEIDPNKLWDENNQLYRLPARGLDFDPFRFKIDVVKAADEVKFTNMPQARGAFVAVGNRFFISVAKGAYQDPENDLTAKYVTRDYRFNFISGANDDMVVQSIPFMKDGLEGFFAFLESFTNRYDVWRMSLDDFHAHFDKEDPSVNPNLWEKIYSDYKVTDVKHYELDELPIFNLENYNSKVPFDQRYVKMKKLTQLSYGDFPSLHRELGDFIKNAKPKVRQQDIFSRIEDKQAEAQFVKKVGQKVFFFIEKRLYRIDYSNSNIRYISCPSSMDWNLFGYMIIAAISKTIGECPLDINADDFSHRHNARAKLIAEISAAITEERLIRSFKLFDYHDLNFVHFTFMNVDSEPGYIDLEFEGTSTYTIRIQKHNELIFTVDSIKQVIY</sequence>
<dbReference type="Proteomes" id="UP000053825">
    <property type="component" value="Unassembled WGS sequence"/>
</dbReference>
<protein>
    <submittedName>
        <fullName evidence="1">Uncharacterized protein</fullName>
    </submittedName>
</protein>
<accession>A0A0L7QIT1</accession>
<dbReference type="EMBL" id="KQ415617">
    <property type="protein sequence ID" value="KOC58552.1"/>
    <property type="molecule type" value="Genomic_DNA"/>
</dbReference>
<proteinExistence type="predicted"/>